<feature type="active site" description="Proton acceptor; for glutaminase activity" evidence="7">
    <location>
        <position position="45"/>
    </location>
</feature>
<evidence type="ECO:0000256" key="6">
    <source>
        <dbReference type="ARBA" id="ARBA00023027"/>
    </source>
</evidence>
<dbReference type="CDD" id="cd07570">
    <property type="entry name" value="GAT_Gln-NAD-synth"/>
    <property type="match status" value="1"/>
</dbReference>
<dbReference type="HAMAP" id="MF_02090">
    <property type="entry name" value="NadE_glutamine_dep"/>
    <property type="match status" value="1"/>
</dbReference>
<keyword evidence="4 7" id="KW-0547">Nucleotide-binding</keyword>
<comment type="catalytic activity">
    <reaction evidence="7 8">
        <text>deamido-NAD(+) + L-glutamine + ATP + H2O = L-glutamate + AMP + diphosphate + NAD(+) + H(+)</text>
        <dbReference type="Rhea" id="RHEA:24384"/>
        <dbReference type="ChEBI" id="CHEBI:15377"/>
        <dbReference type="ChEBI" id="CHEBI:15378"/>
        <dbReference type="ChEBI" id="CHEBI:29985"/>
        <dbReference type="ChEBI" id="CHEBI:30616"/>
        <dbReference type="ChEBI" id="CHEBI:33019"/>
        <dbReference type="ChEBI" id="CHEBI:57540"/>
        <dbReference type="ChEBI" id="CHEBI:58359"/>
        <dbReference type="ChEBI" id="CHEBI:58437"/>
        <dbReference type="ChEBI" id="CHEBI:456215"/>
        <dbReference type="EC" id="6.3.5.1"/>
    </reaction>
</comment>
<keyword evidence="12" id="KW-1185">Reference proteome</keyword>
<protein>
    <recommendedName>
        <fullName evidence="7 8">Glutamine-dependent NAD(+) synthetase</fullName>
        <ecNumber evidence="7 8">6.3.5.1</ecNumber>
    </recommendedName>
    <alternativeName>
        <fullName evidence="7 8">NAD(+) synthase [glutamine-hydrolyzing]</fullName>
    </alternativeName>
</protein>
<feature type="active site" description="Nucleophile; for glutaminase activity" evidence="7">
    <location>
        <position position="147"/>
    </location>
</feature>
<dbReference type="SUPFAM" id="SSF56317">
    <property type="entry name" value="Carbon-nitrogen hydrolase"/>
    <property type="match status" value="1"/>
</dbReference>
<dbReference type="Pfam" id="PF02540">
    <property type="entry name" value="NAD_synthase"/>
    <property type="match status" value="1"/>
</dbReference>
<dbReference type="GO" id="GO:0003952">
    <property type="term" value="F:NAD+ synthase (glutamine-hydrolyzing) activity"/>
    <property type="evidence" value="ECO:0007669"/>
    <property type="project" value="UniProtKB-EC"/>
</dbReference>
<feature type="binding site" evidence="7">
    <location>
        <position position="441"/>
    </location>
    <ligand>
        <name>deamido-NAD(+)</name>
        <dbReference type="ChEBI" id="CHEBI:58437"/>
        <note>ligand shared between two neighboring subunits</note>
    </ligand>
</feature>
<dbReference type="NCBIfam" id="NF010588">
    <property type="entry name" value="PRK13981.1"/>
    <property type="match status" value="1"/>
</dbReference>
<evidence type="ECO:0000313" key="11">
    <source>
        <dbReference type="EMBL" id="KWT92927.1"/>
    </source>
</evidence>
<evidence type="ECO:0000259" key="10">
    <source>
        <dbReference type="PROSITE" id="PS50263"/>
    </source>
</evidence>
<sequence length="581" mass="64491">MVKTLRLALAQINPTVGSIKRNSEKIISFIEDARRHSADIVAFPELCITGYPPEDLLLKPSFLKDNIKALDEIKRHTNDITAVVGFADKQDDIYNAAALLYNHQIIDIYHKIFLPNYGVFDELRYFQSGTLSPVYEIAGCLVGLNICEDIWYPDGPAYKQSLAGAELIININASPYGFNKSKAKDTMLSARAFDNRIILAYLNTVGGQDELVFDGGSTVYDSTGEVLARAGSFTEELIVVDLDMEGVFVSRLHDPRRRQKVKALCHNECHNEIKRVFVCDRAPGEKSPLKLIKRMPVRQMDRYEEIYNALVLGTRDYVTKNGFKSVVIGLSGGIDSSIVACIAVDAIGPENVRGIFMPSPYTSQDSREDVCELSENLKIRTTEIPIAGIFSTYLGELTAAFDGKAADTTEENLQARIRGNILMAMSNKFGPLVLTTGNKSEMSAGYATLYGDMAGGFAVIKDVPKMMVYKLSRWRNSVAAVIPERVLTKAPTAELRPNQKDSDSLPPYEILDIIIESYVEKEMGLEEITALGIDELTVRKALSLIDGSEYKRRQSPPGIKITGRAFGKDRRFPITNGYRGF</sequence>
<feature type="binding site" evidence="7">
    <location>
        <position position="436"/>
    </location>
    <ligand>
        <name>ATP</name>
        <dbReference type="ChEBI" id="CHEBI:30616"/>
    </ligand>
</feature>
<feature type="binding site" evidence="7">
    <location>
        <position position="117"/>
    </location>
    <ligand>
        <name>L-glutamine</name>
        <dbReference type="ChEBI" id="CHEBI:58359"/>
    </ligand>
</feature>
<feature type="binding site" evidence="7">
    <location>
        <position position="174"/>
    </location>
    <ligand>
        <name>L-glutamine</name>
        <dbReference type="ChEBI" id="CHEBI:58359"/>
    </ligand>
</feature>
<dbReference type="PANTHER" id="PTHR23090:SF9">
    <property type="entry name" value="GLUTAMINE-DEPENDENT NAD(+) SYNTHETASE"/>
    <property type="match status" value="1"/>
</dbReference>
<dbReference type="Pfam" id="PF00795">
    <property type="entry name" value="CN_hydrolase"/>
    <property type="match status" value="1"/>
</dbReference>
<evidence type="ECO:0000256" key="3">
    <source>
        <dbReference type="ARBA" id="ARBA00022598"/>
    </source>
</evidence>
<dbReference type="Proteomes" id="UP000060487">
    <property type="component" value="Unassembled WGS sequence"/>
</dbReference>
<comment type="similarity">
    <text evidence="2 7 8">In the C-terminal section; belongs to the NAD synthetase family.</text>
</comment>
<evidence type="ECO:0000256" key="4">
    <source>
        <dbReference type="ARBA" id="ARBA00022741"/>
    </source>
</evidence>
<dbReference type="EC" id="6.3.5.1" evidence="7 8"/>
<keyword evidence="3 7" id="KW-0436">Ligase</keyword>
<dbReference type="PROSITE" id="PS50263">
    <property type="entry name" value="CN_HYDROLASE"/>
    <property type="match status" value="1"/>
</dbReference>
<comment type="caution">
    <text evidence="7">Lacks conserved residue(s) required for the propagation of feature annotation.</text>
</comment>
<feature type="binding site" evidence="7">
    <location>
        <position position="180"/>
    </location>
    <ligand>
        <name>L-glutamine</name>
        <dbReference type="ChEBI" id="CHEBI:58359"/>
    </ligand>
</feature>
<dbReference type="InterPro" id="IPR022310">
    <property type="entry name" value="NAD/GMP_synthase"/>
</dbReference>
<dbReference type="SUPFAM" id="SSF52402">
    <property type="entry name" value="Adenine nucleotide alpha hydrolases-like"/>
    <property type="match status" value="1"/>
</dbReference>
<comment type="pathway">
    <text evidence="1 7 8">Cofactor biosynthesis; NAD(+) biosynthesis; NAD(+) from deamido-NAD(+) (L-Gln route): step 1/1.</text>
</comment>
<feature type="binding site" evidence="7">
    <location>
        <begin position="329"/>
        <end position="336"/>
    </location>
    <ligand>
        <name>ATP</name>
        <dbReference type="ChEBI" id="CHEBI:30616"/>
    </ligand>
</feature>
<proteinExistence type="inferred from homology"/>
<dbReference type="EMBL" id="LNQR01000018">
    <property type="protein sequence ID" value="KWT92927.1"/>
    <property type="molecule type" value="Genomic_DNA"/>
</dbReference>
<evidence type="ECO:0000256" key="7">
    <source>
        <dbReference type="HAMAP-Rule" id="MF_02090"/>
    </source>
</evidence>
<comment type="similarity">
    <text evidence="9">Belongs to the NAD synthetase family.</text>
</comment>
<evidence type="ECO:0000256" key="1">
    <source>
        <dbReference type="ARBA" id="ARBA00005188"/>
    </source>
</evidence>
<evidence type="ECO:0000256" key="9">
    <source>
        <dbReference type="RuleBase" id="RU003811"/>
    </source>
</evidence>
<dbReference type="NCBIfam" id="TIGR00552">
    <property type="entry name" value="nadE"/>
    <property type="match status" value="1"/>
</dbReference>
<dbReference type="InterPro" id="IPR003010">
    <property type="entry name" value="C-N_Hydrolase"/>
</dbReference>
<dbReference type="InterPro" id="IPR014729">
    <property type="entry name" value="Rossmann-like_a/b/a_fold"/>
</dbReference>
<keyword evidence="6 7" id="KW-0520">NAD</keyword>
<keyword evidence="5 7" id="KW-0067">ATP-binding</keyword>
<organism evidence="11 12">
    <name type="scientific">Candidatus Magnetominusculus xianensis</name>
    <dbReference type="NCBI Taxonomy" id="1748249"/>
    <lineage>
        <taxon>Bacteria</taxon>
        <taxon>Pseudomonadati</taxon>
        <taxon>Nitrospirota</taxon>
        <taxon>Nitrospiria</taxon>
        <taxon>Nitrospirales</taxon>
        <taxon>Nitrospiraceae</taxon>
        <taxon>Candidatus Magnetominusculus</taxon>
    </lineage>
</organism>
<dbReference type="PANTHER" id="PTHR23090">
    <property type="entry name" value="NH 3 /GLUTAMINE-DEPENDENT NAD + SYNTHETASE"/>
    <property type="match status" value="1"/>
</dbReference>
<evidence type="ECO:0000256" key="5">
    <source>
        <dbReference type="ARBA" id="ARBA00022840"/>
    </source>
</evidence>
<dbReference type="Gene3D" id="3.40.50.620">
    <property type="entry name" value="HUPs"/>
    <property type="match status" value="1"/>
</dbReference>
<feature type="binding site" evidence="7">
    <location>
        <position position="551"/>
    </location>
    <ligand>
        <name>deamido-NAD(+)</name>
        <dbReference type="ChEBI" id="CHEBI:58437"/>
        <note>ligand shared between two neighboring subunits</note>
    </ligand>
</feature>
<evidence type="ECO:0000256" key="2">
    <source>
        <dbReference type="ARBA" id="ARBA00007145"/>
    </source>
</evidence>
<dbReference type="InterPro" id="IPR014445">
    <property type="entry name" value="Gln-dep_NAD_synthase"/>
</dbReference>
<comment type="caution">
    <text evidence="11">The sequence shown here is derived from an EMBL/GenBank/DDBJ whole genome shotgun (WGS) entry which is preliminary data.</text>
</comment>
<dbReference type="PIRSF" id="PIRSF006630">
    <property type="entry name" value="NADS_GAT"/>
    <property type="match status" value="1"/>
</dbReference>
<gene>
    <name evidence="7" type="primary">nadE</name>
    <name evidence="11" type="ORF">ASN18_0362</name>
</gene>
<feature type="active site" description="For glutaminase activity" evidence="7">
    <location>
        <position position="111"/>
    </location>
</feature>
<reference evidence="11 12" key="1">
    <citation type="submission" date="2015-11" db="EMBL/GenBank/DDBJ databases">
        <authorList>
            <person name="Lin W."/>
        </authorList>
    </citation>
    <scope>NUCLEOTIDE SEQUENCE [LARGE SCALE GENOMIC DNA]</scope>
    <source>
        <strain evidence="11 12">HCH-1</strain>
    </source>
</reference>
<evidence type="ECO:0000313" key="12">
    <source>
        <dbReference type="Proteomes" id="UP000060487"/>
    </source>
</evidence>
<feature type="binding site" evidence="7">
    <location>
        <position position="412"/>
    </location>
    <ligand>
        <name>deamido-NAD(+)</name>
        <dbReference type="ChEBI" id="CHEBI:58437"/>
        <note>ligand shared between two neighboring subunits</note>
    </ligand>
</feature>
<feature type="domain" description="CN hydrolase" evidence="10">
    <location>
        <begin position="5"/>
        <end position="244"/>
    </location>
</feature>
<accession>A0ABR5SIZ1</accession>
<dbReference type="Gene3D" id="3.60.110.10">
    <property type="entry name" value="Carbon-nitrogen hydrolase"/>
    <property type="match status" value="1"/>
</dbReference>
<dbReference type="InterPro" id="IPR036526">
    <property type="entry name" value="C-N_Hydrolase_sf"/>
</dbReference>
<dbReference type="CDD" id="cd00553">
    <property type="entry name" value="NAD_synthase"/>
    <property type="match status" value="1"/>
</dbReference>
<dbReference type="InterPro" id="IPR003694">
    <property type="entry name" value="NAD_synthase"/>
</dbReference>
<name>A0ABR5SIZ1_9BACT</name>
<comment type="function">
    <text evidence="7">Catalyzes the ATP-dependent amidation of deamido-NAD to form NAD. Uses L-glutamine as a nitrogen source.</text>
</comment>
<evidence type="ECO:0000256" key="8">
    <source>
        <dbReference type="PIRNR" id="PIRNR006630"/>
    </source>
</evidence>